<feature type="transmembrane region" description="Helical" evidence="2">
    <location>
        <begin position="60"/>
        <end position="87"/>
    </location>
</feature>
<organism evidence="3 4">
    <name type="scientific">Brachionus plicatilis</name>
    <name type="common">Marine rotifer</name>
    <name type="synonym">Brachionus muelleri</name>
    <dbReference type="NCBI Taxonomy" id="10195"/>
    <lineage>
        <taxon>Eukaryota</taxon>
        <taxon>Metazoa</taxon>
        <taxon>Spiralia</taxon>
        <taxon>Gnathifera</taxon>
        <taxon>Rotifera</taxon>
        <taxon>Eurotatoria</taxon>
        <taxon>Monogononta</taxon>
        <taxon>Pseudotrocha</taxon>
        <taxon>Ploima</taxon>
        <taxon>Brachionidae</taxon>
        <taxon>Brachionus</taxon>
    </lineage>
</organism>
<keyword evidence="2" id="KW-0812">Transmembrane</keyword>
<keyword evidence="4" id="KW-1185">Reference proteome</keyword>
<dbReference type="Proteomes" id="UP000276133">
    <property type="component" value="Unassembled WGS sequence"/>
</dbReference>
<sequence>MSTMSRLDLISAIPTNCRTRFRLAERVDRVLNRFCSSIWYLVSIWRDMIDRICNQEMKRFIFAFIYYTRFTICFWAIVFSSLVNLLVHIKSSILSYFDCSTLPCYFRKETKLYIKLKTVNIRHRIKKSFVLIRSTRIICSTTSFGNLFCSFTARFVKKFNLSLVGHDNLSQAKSMNTTQSASKTTADSRTPTRGYGNLSQAKSMNTTKSASKTTSDSNPICTQQSSAANFIINKILDGNLRGVSKSVEKNSKTDFRLLFCPVLFNKNHWVLIIHD</sequence>
<dbReference type="AlphaFoldDB" id="A0A3M7RSC0"/>
<keyword evidence="2" id="KW-0472">Membrane</keyword>
<gene>
    <name evidence="3" type="ORF">BpHYR1_003683</name>
</gene>
<name>A0A3M7RSC0_BRAPC</name>
<feature type="region of interest" description="Disordered" evidence="1">
    <location>
        <begin position="174"/>
        <end position="220"/>
    </location>
</feature>
<evidence type="ECO:0000256" key="2">
    <source>
        <dbReference type="SAM" id="Phobius"/>
    </source>
</evidence>
<accession>A0A3M7RSC0</accession>
<comment type="caution">
    <text evidence="3">The sequence shown here is derived from an EMBL/GenBank/DDBJ whole genome shotgun (WGS) entry which is preliminary data.</text>
</comment>
<evidence type="ECO:0000313" key="3">
    <source>
        <dbReference type="EMBL" id="RNA26451.1"/>
    </source>
</evidence>
<evidence type="ECO:0000256" key="1">
    <source>
        <dbReference type="SAM" id="MobiDB-lite"/>
    </source>
</evidence>
<proteinExistence type="predicted"/>
<keyword evidence="2" id="KW-1133">Transmembrane helix</keyword>
<evidence type="ECO:0000313" key="4">
    <source>
        <dbReference type="Proteomes" id="UP000276133"/>
    </source>
</evidence>
<reference evidence="3 4" key="1">
    <citation type="journal article" date="2018" name="Sci. Rep.">
        <title>Genomic signatures of local adaptation to the degree of environmental predictability in rotifers.</title>
        <authorList>
            <person name="Franch-Gras L."/>
            <person name="Hahn C."/>
            <person name="Garcia-Roger E.M."/>
            <person name="Carmona M.J."/>
            <person name="Serra M."/>
            <person name="Gomez A."/>
        </authorList>
    </citation>
    <scope>NUCLEOTIDE SEQUENCE [LARGE SCALE GENOMIC DNA]</scope>
    <source>
        <strain evidence="3">HYR1</strain>
    </source>
</reference>
<feature type="compositionally biased region" description="Low complexity" evidence="1">
    <location>
        <begin position="202"/>
        <end position="217"/>
    </location>
</feature>
<protein>
    <submittedName>
        <fullName evidence="3">Uncharacterized protein</fullName>
    </submittedName>
</protein>
<feature type="compositionally biased region" description="Polar residues" evidence="1">
    <location>
        <begin position="174"/>
        <end position="201"/>
    </location>
</feature>
<dbReference type="EMBL" id="REGN01002740">
    <property type="protein sequence ID" value="RNA26451.1"/>
    <property type="molecule type" value="Genomic_DNA"/>
</dbReference>